<gene>
    <name evidence="1" type="ORF">MECH1_V1_P0109</name>
</gene>
<keyword evidence="2" id="KW-1185">Reference proteome</keyword>
<keyword evidence="1" id="KW-0614">Plasmid</keyword>
<evidence type="ECO:0000313" key="1">
    <source>
        <dbReference type="EMBL" id="CAL1242041.1"/>
    </source>
</evidence>
<geneLocation type="plasmid" evidence="1 2">
    <name>2</name>
</geneLocation>
<protein>
    <submittedName>
        <fullName evidence="1">Uncharacterized protein</fullName>
    </submittedName>
</protein>
<organism evidence="1 2">
    <name type="scientific">Candidatus Methylocalor cossyra</name>
    <dbReference type="NCBI Taxonomy" id="3108543"/>
    <lineage>
        <taxon>Bacteria</taxon>
        <taxon>Pseudomonadati</taxon>
        <taxon>Pseudomonadota</taxon>
        <taxon>Gammaproteobacteria</taxon>
        <taxon>Methylococcales</taxon>
        <taxon>Methylococcaceae</taxon>
        <taxon>Candidatus Methylocalor</taxon>
    </lineage>
</organism>
<dbReference type="EMBL" id="OZ026885">
    <property type="protein sequence ID" value="CAL1242041.1"/>
    <property type="molecule type" value="Genomic_DNA"/>
</dbReference>
<reference evidence="1 2" key="1">
    <citation type="submission" date="2024-04" db="EMBL/GenBank/DDBJ databases">
        <authorList>
            <person name="Cremers G."/>
        </authorList>
    </citation>
    <scope>NUCLEOTIDE SEQUENCE [LARGE SCALE GENOMIC DNA]</scope>
    <source>
        <strain evidence="1">MeCH1-AG</strain>
        <plasmid evidence="1 2">2</plasmid>
    </source>
</reference>
<accession>A0ABM9NN17</accession>
<name>A0ABM9NN17_9GAMM</name>
<evidence type="ECO:0000313" key="2">
    <source>
        <dbReference type="Proteomes" id="UP001497493"/>
    </source>
</evidence>
<sequence length="78" mass="8798">MRDIAERHRSRALREILLRCRRGQAARHELTLWAPVIVCHVNALPACQTRVGNDRGICPGMTHSSSSRRLLSPGRRAC</sequence>
<proteinExistence type="predicted"/>
<dbReference type="Proteomes" id="UP001497493">
    <property type="component" value="Plasmid 2"/>
</dbReference>